<dbReference type="SMART" id="SM01400">
    <property type="entry name" value="Pribosyltran_N"/>
    <property type="match status" value="1"/>
</dbReference>
<dbReference type="NCBIfam" id="NF002320">
    <property type="entry name" value="PRK01259.1"/>
    <property type="match status" value="1"/>
</dbReference>
<dbReference type="GO" id="GO:0016301">
    <property type="term" value="F:kinase activity"/>
    <property type="evidence" value="ECO:0007669"/>
    <property type="project" value="UniProtKB-KW"/>
</dbReference>
<dbReference type="FunFam" id="3.40.50.2020:FF:000002">
    <property type="entry name" value="Ribose-phosphate pyrophosphokinase"/>
    <property type="match status" value="1"/>
</dbReference>
<feature type="active site" evidence="10">
    <location>
        <position position="193"/>
    </location>
</feature>
<dbReference type="InterPro" id="IPR029057">
    <property type="entry name" value="PRTase-like"/>
</dbReference>
<dbReference type="InterPro" id="IPR000836">
    <property type="entry name" value="PRTase_dom"/>
</dbReference>
<dbReference type="GO" id="GO:0006015">
    <property type="term" value="P:5-phosphoribose 1-diphosphate biosynthetic process"/>
    <property type="evidence" value="ECO:0007669"/>
    <property type="project" value="UniProtKB-UniRule"/>
</dbReference>
<dbReference type="CDD" id="cd06223">
    <property type="entry name" value="PRTases_typeI"/>
    <property type="match status" value="1"/>
</dbReference>
<keyword evidence="5 10" id="KW-0547">Nucleotide-binding</keyword>
<comment type="function">
    <text evidence="10">Involved in the biosynthesis of the central metabolite phospho-alpha-D-ribosyl-1-pyrophosphate (PRPP) via the transfer of pyrophosphoryl group from ATP to 1-hydroxyl of ribose-5-phosphate (Rib-5-P).</text>
</comment>
<dbReference type="PANTHER" id="PTHR10210:SF41">
    <property type="entry name" value="RIBOSE-PHOSPHATE PYROPHOSPHOKINASE 1, CHLOROPLASTIC"/>
    <property type="match status" value="1"/>
</dbReference>
<dbReference type="InterPro" id="IPR005946">
    <property type="entry name" value="Rib-P_diPkinase"/>
</dbReference>
<evidence type="ECO:0000256" key="8">
    <source>
        <dbReference type="ARBA" id="ARBA00022842"/>
    </source>
</evidence>
<keyword evidence="8 10" id="KW-0460">Magnesium</keyword>
<dbReference type="HAMAP" id="MF_00583_B">
    <property type="entry name" value="RibP_PPkinase_B"/>
    <property type="match status" value="1"/>
</dbReference>
<keyword evidence="7 10" id="KW-0067">ATP-binding</keyword>
<dbReference type="Pfam" id="PF14572">
    <property type="entry name" value="Pribosyl_synth"/>
    <property type="match status" value="1"/>
</dbReference>
<feature type="binding site" evidence="10">
    <location>
        <position position="219"/>
    </location>
    <ligand>
        <name>D-ribose 5-phosphate</name>
        <dbReference type="ChEBI" id="CHEBI:78346"/>
    </ligand>
</feature>
<comment type="catalytic activity">
    <reaction evidence="9 10">
        <text>D-ribose 5-phosphate + ATP = 5-phospho-alpha-D-ribose 1-diphosphate + AMP + H(+)</text>
        <dbReference type="Rhea" id="RHEA:15609"/>
        <dbReference type="ChEBI" id="CHEBI:15378"/>
        <dbReference type="ChEBI" id="CHEBI:30616"/>
        <dbReference type="ChEBI" id="CHEBI:58017"/>
        <dbReference type="ChEBI" id="CHEBI:78346"/>
        <dbReference type="ChEBI" id="CHEBI:456215"/>
        <dbReference type="EC" id="2.7.6.1"/>
    </reaction>
</comment>
<dbReference type="Pfam" id="PF13793">
    <property type="entry name" value="Pribosyltran_N"/>
    <property type="match status" value="1"/>
</dbReference>
<organism evidence="12 13">
    <name type="scientific">candidate division WOR-3 bacterium</name>
    <dbReference type="NCBI Taxonomy" id="2052148"/>
    <lineage>
        <taxon>Bacteria</taxon>
        <taxon>Bacteria division WOR-3</taxon>
    </lineage>
</organism>
<dbReference type="InterPro" id="IPR037515">
    <property type="entry name" value="Rib-P_diPkinase_bac"/>
</dbReference>
<evidence type="ECO:0000256" key="2">
    <source>
        <dbReference type="ARBA" id="ARBA00022679"/>
    </source>
</evidence>
<feature type="binding site" evidence="10">
    <location>
        <position position="195"/>
    </location>
    <ligand>
        <name>D-ribose 5-phosphate</name>
        <dbReference type="ChEBI" id="CHEBI:78346"/>
    </ligand>
</feature>
<dbReference type="Proteomes" id="UP000885826">
    <property type="component" value="Unassembled WGS sequence"/>
</dbReference>
<dbReference type="GO" id="GO:0005524">
    <property type="term" value="F:ATP binding"/>
    <property type="evidence" value="ECO:0007669"/>
    <property type="project" value="UniProtKB-KW"/>
</dbReference>
<dbReference type="GO" id="GO:0000287">
    <property type="term" value="F:magnesium ion binding"/>
    <property type="evidence" value="ECO:0007669"/>
    <property type="project" value="UniProtKB-UniRule"/>
</dbReference>
<dbReference type="PROSITE" id="PS00114">
    <property type="entry name" value="PRPP_SYNTHASE"/>
    <property type="match status" value="1"/>
</dbReference>
<dbReference type="NCBIfam" id="TIGR01251">
    <property type="entry name" value="ribP_PPkin"/>
    <property type="match status" value="1"/>
</dbReference>
<comment type="pathway">
    <text evidence="10">Metabolic intermediate biosynthesis; 5-phospho-alpha-D-ribose 1-diphosphate biosynthesis; 5-phospho-alpha-D-ribose 1-diphosphate from D-ribose 5-phosphate (route I): step 1/1.</text>
</comment>
<feature type="binding site" evidence="10">
    <location>
        <begin position="95"/>
        <end position="96"/>
    </location>
    <ligand>
        <name>ATP</name>
        <dbReference type="ChEBI" id="CHEBI:30616"/>
    </ligand>
</feature>
<reference evidence="12" key="1">
    <citation type="journal article" date="2020" name="mSystems">
        <title>Genome- and Community-Level Interaction Insights into Carbon Utilization and Element Cycling Functions of Hydrothermarchaeota in Hydrothermal Sediment.</title>
        <authorList>
            <person name="Zhou Z."/>
            <person name="Liu Y."/>
            <person name="Xu W."/>
            <person name="Pan J."/>
            <person name="Luo Z.H."/>
            <person name="Li M."/>
        </authorList>
    </citation>
    <scope>NUCLEOTIDE SEQUENCE</scope>
    <source>
        <strain evidence="12">HyVt-388</strain>
    </source>
</reference>
<feature type="domain" description="Ribose-phosphate pyrophosphokinase N-terminal" evidence="11">
    <location>
        <begin position="4"/>
        <end position="119"/>
    </location>
</feature>
<comment type="subunit">
    <text evidence="10">Homohexamer.</text>
</comment>
<comment type="similarity">
    <text evidence="10">Belongs to the ribose-phosphate pyrophosphokinase family. Class I subfamily.</text>
</comment>
<feature type="binding site" evidence="10">
    <location>
        <position position="168"/>
    </location>
    <ligand>
        <name>Mg(2+)</name>
        <dbReference type="ChEBI" id="CHEBI:18420"/>
    </ligand>
</feature>
<dbReference type="AlphaFoldDB" id="A0A9C9ENH5"/>
<dbReference type="GO" id="GO:0005737">
    <property type="term" value="C:cytoplasm"/>
    <property type="evidence" value="ECO:0007669"/>
    <property type="project" value="UniProtKB-SubCell"/>
</dbReference>
<feature type="binding site" evidence="10">
    <location>
        <begin position="37"/>
        <end position="39"/>
    </location>
    <ligand>
        <name>ATP</name>
        <dbReference type="ChEBI" id="CHEBI:30616"/>
    </ligand>
</feature>
<dbReference type="GO" id="GO:0006164">
    <property type="term" value="P:purine nucleotide biosynthetic process"/>
    <property type="evidence" value="ECO:0007669"/>
    <property type="project" value="TreeGrafter"/>
</dbReference>
<proteinExistence type="inferred from homology"/>
<evidence type="ECO:0000256" key="3">
    <source>
        <dbReference type="ARBA" id="ARBA00022723"/>
    </source>
</evidence>
<accession>A0A9C9ENH5</accession>
<evidence type="ECO:0000256" key="9">
    <source>
        <dbReference type="ARBA" id="ARBA00049535"/>
    </source>
</evidence>
<keyword evidence="2 10" id="KW-0808">Transferase</keyword>
<dbReference type="EC" id="2.7.6.1" evidence="10"/>
<feature type="binding site" evidence="10">
    <location>
        <begin position="223"/>
        <end position="227"/>
    </location>
    <ligand>
        <name>D-ribose 5-phosphate</name>
        <dbReference type="ChEBI" id="CHEBI:78346"/>
    </ligand>
</feature>
<dbReference type="FunFam" id="3.40.50.2020:FF:000007">
    <property type="entry name" value="Ribose-phosphate pyrophosphokinase"/>
    <property type="match status" value="1"/>
</dbReference>
<evidence type="ECO:0000256" key="4">
    <source>
        <dbReference type="ARBA" id="ARBA00022727"/>
    </source>
</evidence>
<gene>
    <name evidence="10" type="primary">prs</name>
    <name evidence="12" type="ORF">ENI34_05545</name>
</gene>
<dbReference type="InterPro" id="IPR000842">
    <property type="entry name" value="PRib_PP_synth_CS"/>
</dbReference>
<keyword evidence="3 10" id="KW-0479">Metal-binding</keyword>
<protein>
    <recommendedName>
        <fullName evidence="10">Ribose-phosphate pyrophosphokinase</fullName>
        <shortName evidence="10">RPPK</shortName>
        <ecNumber evidence="10">2.7.6.1</ecNumber>
    </recommendedName>
    <alternativeName>
        <fullName evidence="10">5-phospho-D-ribosyl alpha-1-diphosphate synthase</fullName>
    </alternativeName>
    <alternativeName>
        <fullName evidence="10">Phosphoribosyl diphosphate synthase</fullName>
    </alternativeName>
    <alternativeName>
        <fullName evidence="10">Phosphoribosyl pyrophosphate synthase</fullName>
        <shortName evidence="10">P-Rib-PP synthase</shortName>
        <shortName evidence="10">PRPP synthase</shortName>
        <shortName evidence="10">PRPPase</shortName>
    </alternativeName>
</protein>
<dbReference type="PANTHER" id="PTHR10210">
    <property type="entry name" value="RIBOSE-PHOSPHATE DIPHOSPHOKINASE FAMILY MEMBER"/>
    <property type="match status" value="1"/>
</dbReference>
<evidence type="ECO:0000313" key="13">
    <source>
        <dbReference type="Proteomes" id="UP000885826"/>
    </source>
</evidence>
<keyword evidence="6 10" id="KW-0418">Kinase</keyword>
<name>A0A9C9ENH5_UNCW3</name>
<dbReference type="InterPro" id="IPR029099">
    <property type="entry name" value="Pribosyltran_N"/>
</dbReference>
<keyword evidence="1 10" id="KW-0963">Cytoplasm</keyword>
<dbReference type="GO" id="GO:0009156">
    <property type="term" value="P:ribonucleoside monophosphate biosynthetic process"/>
    <property type="evidence" value="ECO:0007669"/>
    <property type="project" value="InterPro"/>
</dbReference>
<evidence type="ECO:0000256" key="5">
    <source>
        <dbReference type="ARBA" id="ARBA00022741"/>
    </source>
</evidence>
<evidence type="ECO:0000313" key="12">
    <source>
        <dbReference type="EMBL" id="HEC78591.1"/>
    </source>
</evidence>
<dbReference type="EMBL" id="DRIG01000061">
    <property type="protein sequence ID" value="HEC78591.1"/>
    <property type="molecule type" value="Genomic_DNA"/>
</dbReference>
<evidence type="ECO:0000256" key="6">
    <source>
        <dbReference type="ARBA" id="ARBA00022777"/>
    </source>
</evidence>
<feature type="binding site" evidence="10">
    <location>
        <position position="129"/>
    </location>
    <ligand>
        <name>Mg(2+)</name>
        <dbReference type="ChEBI" id="CHEBI:18420"/>
    </ligand>
</feature>
<comment type="subcellular location">
    <subcellularLocation>
        <location evidence="10">Cytoplasm</location>
    </subcellularLocation>
</comment>
<dbReference type="SUPFAM" id="SSF53271">
    <property type="entry name" value="PRTase-like"/>
    <property type="match status" value="1"/>
</dbReference>
<keyword evidence="4 10" id="KW-0545">Nucleotide biosynthesis</keyword>
<evidence type="ECO:0000256" key="7">
    <source>
        <dbReference type="ARBA" id="ARBA00022840"/>
    </source>
</evidence>
<evidence type="ECO:0000259" key="11">
    <source>
        <dbReference type="Pfam" id="PF13793"/>
    </source>
</evidence>
<dbReference type="GO" id="GO:0004749">
    <property type="term" value="F:ribose phosphate diphosphokinase activity"/>
    <property type="evidence" value="ECO:0007669"/>
    <property type="project" value="UniProtKB-UniRule"/>
</dbReference>
<comment type="cofactor">
    <cofactor evidence="10">
        <name>Mg(2+)</name>
        <dbReference type="ChEBI" id="CHEBI:18420"/>
    </cofactor>
    <text evidence="10">Binds 2 Mg(2+) ions per subunit.</text>
</comment>
<comment type="caution">
    <text evidence="12">The sequence shown here is derived from an EMBL/GenBank/DDBJ whole genome shotgun (WGS) entry which is preliminary data.</text>
</comment>
<dbReference type="GO" id="GO:0002189">
    <property type="term" value="C:ribose phosphate diphosphokinase complex"/>
    <property type="evidence" value="ECO:0007669"/>
    <property type="project" value="TreeGrafter"/>
</dbReference>
<sequence>MREIKLFAGSASQELTDDISRQIDVPVSKSTVRRFADGELKIKIEENIRGRDVFVVQSTYAPADNLLELLLFLDAAKRASADRITAVIPYFGYARQDRKDEPRVPISAKVIANLLTVSGADRILTMDLHAEQIQGFFDIPVDHLYAAPVFIEYYQKFDLKNFVIVSPDAGRVNRVRAFARRLSKDLPIAIVDKRRIGPNQSLVANVIGDVKGKTAIIYDDMIDTGGTMVDGAKAILDKGAKEIFACVVHPLLSRNATERVQKSCIKELIVTDTIPLSSSKRGEKIKVLSVAGLLGEAIKRIHQAESISSLFKEVEE</sequence>
<dbReference type="Gene3D" id="3.40.50.2020">
    <property type="match status" value="2"/>
</dbReference>
<evidence type="ECO:0000256" key="10">
    <source>
        <dbReference type="HAMAP-Rule" id="MF_00583"/>
    </source>
</evidence>
<evidence type="ECO:0000256" key="1">
    <source>
        <dbReference type="ARBA" id="ARBA00022490"/>
    </source>
</evidence>